<accession>A0A7V0LUD6</accession>
<organism evidence="6">
    <name type="scientific">candidate division WOR-3 bacterium</name>
    <dbReference type="NCBI Taxonomy" id="2052148"/>
    <lineage>
        <taxon>Bacteria</taxon>
        <taxon>Bacteria division WOR-3</taxon>
    </lineage>
</organism>
<dbReference type="GO" id="GO:0015934">
    <property type="term" value="C:large ribosomal subunit"/>
    <property type="evidence" value="ECO:0007669"/>
    <property type="project" value="InterPro"/>
</dbReference>
<dbReference type="SUPFAM" id="SSF57829">
    <property type="entry name" value="Zn-binding ribosomal proteins"/>
    <property type="match status" value="1"/>
</dbReference>
<dbReference type="PANTHER" id="PTHR35534:SF1">
    <property type="entry name" value="LARGE RIBOSOMAL SUBUNIT PROTEIN BL32"/>
    <property type="match status" value="1"/>
</dbReference>
<dbReference type="GO" id="GO:0003735">
    <property type="term" value="F:structural constituent of ribosome"/>
    <property type="evidence" value="ECO:0007669"/>
    <property type="project" value="InterPro"/>
</dbReference>
<evidence type="ECO:0000256" key="4">
    <source>
        <dbReference type="ARBA" id="ARBA00035178"/>
    </source>
</evidence>
<comment type="caution">
    <text evidence="6">The sequence shown here is derived from an EMBL/GenBank/DDBJ whole genome shotgun (WGS) entry which is preliminary data.</text>
</comment>
<evidence type="ECO:0000256" key="5">
    <source>
        <dbReference type="HAMAP-Rule" id="MF_00340"/>
    </source>
</evidence>
<evidence type="ECO:0000313" key="6">
    <source>
        <dbReference type="EMBL" id="HDL59910.1"/>
    </source>
</evidence>
<name>A0A7V0LUD6_UNCW3</name>
<evidence type="ECO:0000256" key="1">
    <source>
        <dbReference type="ARBA" id="ARBA00008560"/>
    </source>
</evidence>
<gene>
    <name evidence="5" type="primary">rpmF</name>
    <name evidence="6" type="ORF">ENH14_00480</name>
</gene>
<dbReference type="Proteomes" id="UP000886381">
    <property type="component" value="Unassembled WGS sequence"/>
</dbReference>
<dbReference type="NCBIfam" id="TIGR01031">
    <property type="entry name" value="rpmF_bact"/>
    <property type="match status" value="1"/>
</dbReference>
<protein>
    <recommendedName>
        <fullName evidence="4 5">Large ribosomal subunit protein bL32</fullName>
    </recommendedName>
</protein>
<evidence type="ECO:0000256" key="3">
    <source>
        <dbReference type="ARBA" id="ARBA00023274"/>
    </source>
</evidence>
<keyword evidence="3 5" id="KW-0687">Ribonucleoprotein</keyword>
<keyword evidence="2 5" id="KW-0689">Ribosomal protein</keyword>
<dbReference type="EMBL" id="DRDR01000021">
    <property type="protein sequence ID" value="HDL59910.1"/>
    <property type="molecule type" value="Genomic_DNA"/>
</dbReference>
<dbReference type="InterPro" id="IPR044957">
    <property type="entry name" value="Ribosomal_bL32_bact"/>
</dbReference>
<dbReference type="Pfam" id="PF01783">
    <property type="entry name" value="Ribosomal_L32p"/>
    <property type="match status" value="1"/>
</dbReference>
<dbReference type="AlphaFoldDB" id="A0A7V0LUD6"/>
<sequence>MPAPKRRHSRARSRKRRTHYKIKLSGYAVCSNCGAPIRPHTVCPHCGYYNGKPVLVVKTKEG</sequence>
<dbReference type="PANTHER" id="PTHR35534">
    <property type="entry name" value="50S RIBOSOMAL PROTEIN L32"/>
    <property type="match status" value="1"/>
</dbReference>
<dbReference type="HAMAP" id="MF_00340">
    <property type="entry name" value="Ribosomal_bL32"/>
    <property type="match status" value="1"/>
</dbReference>
<proteinExistence type="inferred from homology"/>
<dbReference type="InterPro" id="IPR002677">
    <property type="entry name" value="Ribosomal_bL32"/>
</dbReference>
<reference evidence="6" key="1">
    <citation type="journal article" date="2020" name="mSystems">
        <title>Genome- and Community-Level Interaction Insights into Carbon Utilization and Element Cycling Functions of Hydrothermarchaeota in Hydrothermal Sediment.</title>
        <authorList>
            <person name="Zhou Z."/>
            <person name="Liu Y."/>
            <person name="Xu W."/>
            <person name="Pan J."/>
            <person name="Luo Z.H."/>
            <person name="Li M."/>
        </authorList>
    </citation>
    <scope>NUCLEOTIDE SEQUENCE [LARGE SCALE GENOMIC DNA]</scope>
    <source>
        <strain evidence="6">HyVt-28</strain>
    </source>
</reference>
<comment type="similarity">
    <text evidence="1 5">Belongs to the bacterial ribosomal protein bL32 family.</text>
</comment>
<evidence type="ECO:0000256" key="2">
    <source>
        <dbReference type="ARBA" id="ARBA00022980"/>
    </source>
</evidence>
<dbReference type="GO" id="GO:0006412">
    <property type="term" value="P:translation"/>
    <property type="evidence" value="ECO:0007669"/>
    <property type="project" value="UniProtKB-UniRule"/>
</dbReference>
<dbReference type="InterPro" id="IPR011332">
    <property type="entry name" value="Ribosomal_zn-bd"/>
</dbReference>